<reference evidence="6 7" key="1">
    <citation type="journal article" date="2019" name="ISME J.">
        <title>Evolution in action: habitat transition from sediment to the pelagial leads to genome streamlining in Methylophilaceae.</title>
        <authorList>
            <person name="Salcher M."/>
            <person name="Schaefle D."/>
            <person name="Kaspar M."/>
            <person name="Neuenschwander S.M."/>
            <person name="Ghai R."/>
        </authorList>
    </citation>
    <scope>NUCLEOTIDE SEQUENCE [LARGE SCALE GENOMIC DNA]</scope>
    <source>
        <strain evidence="6 7">MMS-RI-1</strain>
    </source>
</reference>
<keyword evidence="7" id="KW-1185">Reference proteome</keyword>
<feature type="transmembrane region" description="Helical" evidence="4">
    <location>
        <begin position="362"/>
        <end position="385"/>
    </location>
</feature>
<keyword evidence="2" id="KW-0328">Glycosyltransferase</keyword>
<dbReference type="PANTHER" id="PTHR43630">
    <property type="entry name" value="POLY-BETA-1,6-N-ACETYL-D-GLUCOSAMINE SYNTHASE"/>
    <property type="match status" value="1"/>
</dbReference>
<dbReference type="Pfam" id="PF00535">
    <property type="entry name" value="Glycos_transf_2"/>
    <property type="match status" value="1"/>
</dbReference>
<evidence type="ECO:0000256" key="1">
    <source>
        <dbReference type="ARBA" id="ARBA00006739"/>
    </source>
</evidence>
<evidence type="ECO:0000313" key="6">
    <source>
        <dbReference type="EMBL" id="QDD14062.1"/>
    </source>
</evidence>
<protein>
    <submittedName>
        <fullName evidence="6">Glycosyltransferase family 2 protein</fullName>
    </submittedName>
</protein>
<dbReference type="KEGG" id="mrk:FIT61_06465"/>
<evidence type="ECO:0000256" key="4">
    <source>
        <dbReference type="SAM" id="Phobius"/>
    </source>
</evidence>
<feature type="transmembrane region" description="Helical" evidence="4">
    <location>
        <begin position="49"/>
        <end position="73"/>
    </location>
</feature>
<keyword evidence="4" id="KW-0812">Transmembrane</keyword>
<feature type="transmembrane region" description="Helical" evidence="4">
    <location>
        <begin position="332"/>
        <end position="356"/>
    </location>
</feature>
<organism evidence="6 7">
    <name type="scientific">Candidatus Methylopumilus rimovensis</name>
    <dbReference type="NCBI Taxonomy" id="2588535"/>
    <lineage>
        <taxon>Bacteria</taxon>
        <taxon>Pseudomonadati</taxon>
        <taxon>Pseudomonadota</taxon>
        <taxon>Betaproteobacteria</taxon>
        <taxon>Nitrosomonadales</taxon>
        <taxon>Methylophilaceae</taxon>
        <taxon>Candidatus Methylopumilus</taxon>
    </lineage>
</organism>
<dbReference type="PANTHER" id="PTHR43630:SF1">
    <property type="entry name" value="POLY-BETA-1,6-N-ACETYL-D-GLUCOSAMINE SYNTHASE"/>
    <property type="match status" value="1"/>
</dbReference>
<dbReference type="GO" id="GO:0016757">
    <property type="term" value="F:glycosyltransferase activity"/>
    <property type="evidence" value="ECO:0007669"/>
    <property type="project" value="UniProtKB-KW"/>
</dbReference>
<dbReference type="Proteomes" id="UP000312102">
    <property type="component" value="Chromosome"/>
</dbReference>
<evidence type="ECO:0000256" key="2">
    <source>
        <dbReference type="ARBA" id="ARBA00022676"/>
    </source>
</evidence>
<dbReference type="InterPro" id="IPR029044">
    <property type="entry name" value="Nucleotide-diphossugar_trans"/>
</dbReference>
<comment type="similarity">
    <text evidence="1">Belongs to the glycosyltransferase 2 family.</text>
</comment>
<dbReference type="RefSeq" id="WP_139883849.1">
    <property type="nucleotide sequence ID" value="NZ_CP040986.1"/>
</dbReference>
<evidence type="ECO:0000256" key="3">
    <source>
        <dbReference type="ARBA" id="ARBA00022679"/>
    </source>
</evidence>
<feature type="transmembrane region" description="Helical" evidence="4">
    <location>
        <begin position="406"/>
        <end position="430"/>
    </location>
</feature>
<evidence type="ECO:0000259" key="5">
    <source>
        <dbReference type="Pfam" id="PF00535"/>
    </source>
</evidence>
<keyword evidence="4" id="KW-0472">Membrane</keyword>
<sequence length="439" mass="50759">MQNYRNHYVSVNQKFLISIAVAVLWATFSLWVARFWFDDLSSLIGGVLAGYFILFIAIVPGFINAFMFSSLMLDRRPDRIHLKRYPGLSILVACYNEEKSIQATILSIYKQRYPGPLEVIAINDGSTDQTLPILRKLSRKFSWLKVVHVKKNQGKALCLNQGLKISKYSLIVTLDGDSFLFKEALSRIVERYKSNPVHTRAVAGTVMVRNSRDNWITQSQEWDYFHGIATVKRVQSLYQGTLVAQGAFSLYNKKALQEINGWPDTIGEDIVLTWALLEKSYRVGYCEDGIVFTEAPNTLLSFIKQRQRWARGMFEAFQYHPKILFKKKLHSFFIWWDLLFPFMDFAFTFGFIPGLIAACLGHFWIVGPMTLSLFPIALFVNWVMYHIEGKMFNLQKLIVRRNILGFFIYIFPYNLILQPAAVAGYLYQIFGLKKTWGTK</sequence>
<dbReference type="SUPFAM" id="SSF53448">
    <property type="entry name" value="Nucleotide-diphospho-sugar transferases"/>
    <property type="match status" value="1"/>
</dbReference>
<dbReference type="CDD" id="cd06423">
    <property type="entry name" value="CESA_like"/>
    <property type="match status" value="1"/>
</dbReference>
<dbReference type="AlphaFoldDB" id="A0AAE6FU85"/>
<gene>
    <name evidence="6" type="ORF">FIT61_06465</name>
</gene>
<proteinExistence type="inferred from homology"/>
<feature type="domain" description="Glycosyltransferase 2-like" evidence="5">
    <location>
        <begin position="89"/>
        <end position="259"/>
    </location>
</feature>
<dbReference type="EMBL" id="CP040986">
    <property type="protein sequence ID" value="QDD14062.1"/>
    <property type="molecule type" value="Genomic_DNA"/>
</dbReference>
<dbReference type="InterPro" id="IPR001173">
    <property type="entry name" value="Glyco_trans_2-like"/>
</dbReference>
<name>A0AAE6FU85_9PROT</name>
<accession>A0AAE6FU85</accession>
<keyword evidence="3" id="KW-0808">Transferase</keyword>
<dbReference type="Gene3D" id="3.90.550.10">
    <property type="entry name" value="Spore Coat Polysaccharide Biosynthesis Protein SpsA, Chain A"/>
    <property type="match status" value="1"/>
</dbReference>
<feature type="transmembrane region" description="Helical" evidence="4">
    <location>
        <begin position="15"/>
        <end position="37"/>
    </location>
</feature>
<evidence type="ECO:0000313" key="7">
    <source>
        <dbReference type="Proteomes" id="UP000312102"/>
    </source>
</evidence>
<keyword evidence="4" id="KW-1133">Transmembrane helix</keyword>